<evidence type="ECO:0000256" key="2">
    <source>
        <dbReference type="ARBA" id="ARBA00022803"/>
    </source>
</evidence>
<dbReference type="GO" id="GO:0072380">
    <property type="term" value="C:TRC complex"/>
    <property type="evidence" value="ECO:0007669"/>
    <property type="project" value="TreeGrafter"/>
</dbReference>
<proteinExistence type="predicted"/>
<dbReference type="Proteomes" id="UP000887578">
    <property type="component" value="Unplaced"/>
</dbReference>
<dbReference type="SMART" id="SM00671">
    <property type="entry name" value="SEL1"/>
    <property type="match status" value="2"/>
</dbReference>
<dbReference type="PANTHER" id="PTHR45831">
    <property type="entry name" value="LD24721P"/>
    <property type="match status" value="1"/>
</dbReference>
<reference evidence="4" key="1">
    <citation type="submission" date="2022-11" db="UniProtKB">
        <authorList>
            <consortium name="WormBaseParasite"/>
        </authorList>
    </citation>
    <scope>IDENTIFICATION</scope>
</reference>
<dbReference type="SUPFAM" id="SSF48452">
    <property type="entry name" value="TPR-like"/>
    <property type="match status" value="1"/>
</dbReference>
<evidence type="ECO:0000313" key="3">
    <source>
        <dbReference type="Proteomes" id="UP000887578"/>
    </source>
</evidence>
<keyword evidence="2" id="KW-0802">TPR repeat</keyword>
<dbReference type="Pfam" id="PF09295">
    <property type="entry name" value="ChAPs"/>
    <property type="match status" value="1"/>
</dbReference>
<sequence>MSFYVPFKEEKYNEAIEIYTEILQLSDLSFENEAVIYSNRSATYLMLKSKDSLEFAKDDAEKAIKCWPSWWKGYYRLARVHVVQENWNEAEQILHHASAMNSESKFVRDEISYVRKKTGMLSRQGRIIPTEKFKEATGMSEEEFRNVKKHFQSLPGIDDVMKGHQYCIGIEVQQDYKKAAEFYEKAANLGNPIGMYHLGLLYQDGNGVKRDFEESMKWLLKAANTKPTSLMASLLIAS</sequence>
<dbReference type="GO" id="GO:0016020">
    <property type="term" value="C:membrane"/>
    <property type="evidence" value="ECO:0007669"/>
    <property type="project" value="TreeGrafter"/>
</dbReference>
<evidence type="ECO:0000256" key="1">
    <source>
        <dbReference type="ARBA" id="ARBA00022737"/>
    </source>
</evidence>
<dbReference type="InterPro" id="IPR011990">
    <property type="entry name" value="TPR-like_helical_dom_sf"/>
</dbReference>
<dbReference type="GO" id="GO:0034044">
    <property type="term" value="C:exomer complex"/>
    <property type="evidence" value="ECO:0007669"/>
    <property type="project" value="UniProtKB-ARBA"/>
</dbReference>
<keyword evidence="3" id="KW-1185">Reference proteome</keyword>
<keyword evidence="1" id="KW-0677">Repeat</keyword>
<organism evidence="3 4">
    <name type="scientific">Panagrolaimus davidi</name>
    <dbReference type="NCBI Taxonomy" id="227884"/>
    <lineage>
        <taxon>Eukaryota</taxon>
        <taxon>Metazoa</taxon>
        <taxon>Ecdysozoa</taxon>
        <taxon>Nematoda</taxon>
        <taxon>Chromadorea</taxon>
        <taxon>Rhabditida</taxon>
        <taxon>Tylenchina</taxon>
        <taxon>Panagrolaimomorpha</taxon>
        <taxon>Panagrolaimoidea</taxon>
        <taxon>Panagrolaimidae</taxon>
        <taxon>Panagrolaimus</taxon>
    </lineage>
</organism>
<name>A0A914QW67_9BILA</name>
<dbReference type="GO" id="GO:0006893">
    <property type="term" value="P:Golgi to plasma membrane transport"/>
    <property type="evidence" value="ECO:0007669"/>
    <property type="project" value="UniProtKB-ARBA"/>
</dbReference>
<dbReference type="GO" id="GO:0006620">
    <property type="term" value="P:post-translational protein targeting to endoplasmic reticulum membrane"/>
    <property type="evidence" value="ECO:0007669"/>
    <property type="project" value="TreeGrafter"/>
</dbReference>
<dbReference type="InterPro" id="IPR006597">
    <property type="entry name" value="Sel1-like"/>
</dbReference>
<dbReference type="Pfam" id="PF08238">
    <property type="entry name" value="Sel1"/>
    <property type="match status" value="2"/>
</dbReference>
<evidence type="ECO:0000313" key="4">
    <source>
        <dbReference type="WBParaSite" id="PDA_v2.g8037.t1"/>
    </source>
</evidence>
<dbReference type="GO" id="GO:0060090">
    <property type="term" value="F:molecular adaptor activity"/>
    <property type="evidence" value="ECO:0007669"/>
    <property type="project" value="TreeGrafter"/>
</dbReference>
<dbReference type="Gene3D" id="1.25.40.10">
    <property type="entry name" value="Tetratricopeptide repeat domain"/>
    <property type="match status" value="2"/>
</dbReference>
<protein>
    <submittedName>
        <fullName evidence="4">Uncharacterized protein</fullName>
    </submittedName>
</protein>
<dbReference type="InterPro" id="IPR015374">
    <property type="entry name" value="ChAPs"/>
</dbReference>
<dbReference type="InterPro" id="IPR047150">
    <property type="entry name" value="SGT"/>
</dbReference>
<dbReference type="WBParaSite" id="PDA_v2.g8037.t1">
    <property type="protein sequence ID" value="PDA_v2.g8037.t1"/>
    <property type="gene ID" value="PDA_v2.g8037"/>
</dbReference>
<dbReference type="PANTHER" id="PTHR45831:SF2">
    <property type="entry name" value="LD24721P"/>
    <property type="match status" value="1"/>
</dbReference>
<accession>A0A914QW67</accession>
<dbReference type="AlphaFoldDB" id="A0A914QW67"/>